<dbReference type="InterPro" id="IPR016923">
    <property type="entry name" value="UCP029509"/>
</dbReference>
<dbReference type="STRING" id="1479485.DA73_0227775"/>
<dbReference type="PIRSF" id="PIRSF029509">
    <property type="entry name" value="UCP029509"/>
    <property type="match status" value="1"/>
</dbReference>
<dbReference type="AlphaFoldDB" id="A0A0C1RAY5"/>
<dbReference type="EMBL" id="JHEG02000058">
    <property type="protein sequence ID" value="KIE09460.1"/>
    <property type="molecule type" value="Genomic_DNA"/>
</dbReference>
<dbReference type="EMBL" id="JHEG04000002">
    <property type="protein sequence ID" value="KAF3883720.1"/>
    <property type="molecule type" value="Genomic_DNA"/>
</dbReference>
<comment type="caution">
    <text evidence="4">The sequence shown here is derived from an EMBL/GenBank/DDBJ whole genome shotgun (WGS) entry which is preliminary data.</text>
</comment>
<keyword evidence="1" id="KW-1133">Transmembrane helix</keyword>
<reference evidence="4" key="1">
    <citation type="journal article" date="2015" name="Genome Announc.">
        <title>Draft Genome Sequence of Tolypothrix boutellei Strain VB521301.</title>
        <authorList>
            <person name="Chandrababunaidu M.M."/>
            <person name="Singh D."/>
            <person name="Sen D."/>
            <person name="Bhan S."/>
            <person name="Das S."/>
            <person name="Gupta A."/>
            <person name="Adhikary S.P."/>
            <person name="Tripathy S."/>
        </authorList>
    </citation>
    <scope>NUCLEOTIDE SEQUENCE</scope>
    <source>
        <strain evidence="4">VB521301</strain>
    </source>
</reference>
<keyword evidence="5" id="KW-1185">Reference proteome</keyword>
<feature type="transmembrane region" description="Helical" evidence="1">
    <location>
        <begin position="111"/>
        <end position="130"/>
    </location>
</feature>
<feature type="transmembrane region" description="Helical" evidence="1">
    <location>
        <begin position="45"/>
        <end position="65"/>
    </location>
</feature>
<reference evidence="3" key="2">
    <citation type="submission" date="2019-11" db="EMBL/GenBank/DDBJ databases">
        <title>Improved Assembly of Tolypothrix boutellei genome.</title>
        <authorList>
            <person name="Sarangi A.N."/>
            <person name="Mukherjee M."/>
            <person name="Ghosh S."/>
            <person name="Singh D."/>
            <person name="Das A."/>
            <person name="Kant S."/>
            <person name="Prusty A."/>
            <person name="Tripathy S."/>
        </authorList>
    </citation>
    <scope>NUCLEOTIDE SEQUENCE</scope>
    <source>
        <strain evidence="3">VB521301</strain>
    </source>
</reference>
<feature type="transmembrane region" description="Helical" evidence="1">
    <location>
        <begin position="77"/>
        <end position="99"/>
    </location>
</feature>
<dbReference type="Proteomes" id="UP000029738">
    <property type="component" value="Unassembled WGS sequence"/>
</dbReference>
<evidence type="ECO:0000256" key="1">
    <source>
        <dbReference type="SAM" id="Phobius"/>
    </source>
</evidence>
<evidence type="ECO:0000313" key="3">
    <source>
        <dbReference type="EMBL" id="KAF3883720.1"/>
    </source>
</evidence>
<feature type="transmembrane region" description="Helical" evidence="1">
    <location>
        <begin position="142"/>
        <end position="161"/>
    </location>
</feature>
<sequence length="181" mass="19847">MTETQERNTTPYPNIPAFLESDNREFRDTGIPSTVSVVGHPIHPILVQFPIAFLVGALLTDAVFWFTGDVFWAKASFWLIVGGLVGGLVAALTGILDFLRIPRVRKRTAGWAHMFLNIAALLLTVINLAVRWNNPISAVLPWGLVISVLVATLLGVSGWYGGELIYRHKISVIGNGNPNYP</sequence>
<feature type="domain" description="DUF2231" evidence="2">
    <location>
        <begin position="39"/>
        <end position="172"/>
    </location>
</feature>
<evidence type="ECO:0000259" key="2">
    <source>
        <dbReference type="Pfam" id="PF09990"/>
    </source>
</evidence>
<proteinExistence type="predicted"/>
<name>A0A0C1RAY5_9CYAN</name>
<accession>A0A0C1RAY5</accession>
<evidence type="ECO:0000313" key="4">
    <source>
        <dbReference type="EMBL" id="KIE09460.1"/>
    </source>
</evidence>
<dbReference type="Pfam" id="PF09990">
    <property type="entry name" value="DUF2231"/>
    <property type="match status" value="1"/>
</dbReference>
<protein>
    <submittedName>
        <fullName evidence="3">DUF2231 domain-containing protein</fullName>
    </submittedName>
    <submittedName>
        <fullName evidence="4">Membrane protein</fullName>
    </submittedName>
</protein>
<keyword evidence="1" id="KW-0812">Transmembrane</keyword>
<evidence type="ECO:0000313" key="5">
    <source>
        <dbReference type="Proteomes" id="UP000029738"/>
    </source>
</evidence>
<dbReference type="OrthoDB" id="2873672at2"/>
<dbReference type="InterPro" id="IPR019251">
    <property type="entry name" value="DUF2231_TM"/>
</dbReference>
<gene>
    <name evidence="4" type="ORF">DA73_0227775</name>
    <name evidence="3" type="ORF">DA73_0400038975</name>
</gene>
<organism evidence="4">
    <name type="scientific">Tolypothrix bouteillei VB521301</name>
    <dbReference type="NCBI Taxonomy" id="1479485"/>
    <lineage>
        <taxon>Bacteria</taxon>
        <taxon>Bacillati</taxon>
        <taxon>Cyanobacteriota</taxon>
        <taxon>Cyanophyceae</taxon>
        <taxon>Nostocales</taxon>
        <taxon>Tolypothrichaceae</taxon>
        <taxon>Tolypothrix</taxon>
    </lineage>
</organism>
<dbReference type="RefSeq" id="WP_038077090.1">
    <property type="nucleotide sequence ID" value="NZ_JHEG04000002.1"/>
</dbReference>
<keyword evidence="1" id="KW-0472">Membrane</keyword>